<keyword evidence="3" id="KW-1185">Reference proteome</keyword>
<feature type="chain" id="PRO_5013046997" evidence="1">
    <location>
        <begin position="16"/>
        <end position="154"/>
    </location>
</feature>
<organism evidence="2 3">
    <name type="scientific">Neolecta irregularis (strain DAH-3)</name>
    <dbReference type="NCBI Taxonomy" id="1198029"/>
    <lineage>
        <taxon>Eukaryota</taxon>
        <taxon>Fungi</taxon>
        <taxon>Dikarya</taxon>
        <taxon>Ascomycota</taxon>
        <taxon>Taphrinomycotina</taxon>
        <taxon>Neolectales</taxon>
        <taxon>Neolectaceae</taxon>
        <taxon>Neolecta</taxon>
    </lineage>
</organism>
<sequence length="154" mass="18061">MKFSVLLVFFPFVESGHTFYQLWLDDTFGTLSRLSLMKNTNYHDAFWLADQGITQDIFYFEGNGLVKFKEGQYKNKMWAHVNMETDTNIYFLFSNPQQMDLNTIPADFKTISIPDKGQYLSVNGQTHFMNCDIYMYISSNPKECFFGMIKVIEN</sequence>
<protein>
    <submittedName>
        <fullName evidence="2">Uncharacterized protein</fullName>
    </submittedName>
</protein>
<comment type="caution">
    <text evidence="2">The sequence shown here is derived from an EMBL/GenBank/DDBJ whole genome shotgun (WGS) entry which is preliminary data.</text>
</comment>
<evidence type="ECO:0000313" key="3">
    <source>
        <dbReference type="Proteomes" id="UP000186594"/>
    </source>
</evidence>
<proteinExistence type="predicted"/>
<evidence type="ECO:0000313" key="2">
    <source>
        <dbReference type="EMBL" id="OLL22038.1"/>
    </source>
</evidence>
<dbReference type="Proteomes" id="UP000186594">
    <property type="component" value="Unassembled WGS sequence"/>
</dbReference>
<name>A0A1U7LHD4_NEOID</name>
<accession>A0A1U7LHD4</accession>
<evidence type="ECO:0000256" key="1">
    <source>
        <dbReference type="SAM" id="SignalP"/>
    </source>
</evidence>
<reference evidence="2 3" key="1">
    <citation type="submission" date="2016-04" db="EMBL/GenBank/DDBJ databases">
        <title>Evolutionary innovation and constraint leading to complex multicellularity in the Ascomycota.</title>
        <authorList>
            <person name="Cisse O."/>
            <person name="Nguyen A."/>
            <person name="Hewitt D.A."/>
            <person name="Jedd G."/>
            <person name="Stajich J.E."/>
        </authorList>
    </citation>
    <scope>NUCLEOTIDE SEQUENCE [LARGE SCALE GENOMIC DNA]</scope>
    <source>
        <strain evidence="2 3">DAH-3</strain>
    </source>
</reference>
<dbReference type="EMBL" id="LXFE01003972">
    <property type="protein sequence ID" value="OLL22038.1"/>
    <property type="molecule type" value="Genomic_DNA"/>
</dbReference>
<feature type="signal peptide" evidence="1">
    <location>
        <begin position="1"/>
        <end position="15"/>
    </location>
</feature>
<keyword evidence="1" id="KW-0732">Signal</keyword>
<gene>
    <name evidence="2" type="ORF">NEOLI_005273</name>
</gene>
<dbReference type="AlphaFoldDB" id="A0A1U7LHD4"/>